<dbReference type="Pfam" id="PF00005">
    <property type="entry name" value="ABC_tran"/>
    <property type="match status" value="2"/>
</dbReference>
<dbReference type="CDD" id="cd03216">
    <property type="entry name" value="ABC_Carb_Monos_I"/>
    <property type="match status" value="1"/>
</dbReference>
<name>A0A949U005_9CLOT</name>
<dbReference type="EMBL" id="JAEEGC010000061">
    <property type="protein sequence ID" value="MBV7273958.1"/>
    <property type="molecule type" value="Genomic_DNA"/>
</dbReference>
<dbReference type="PANTHER" id="PTHR43790">
    <property type="entry name" value="CARBOHYDRATE TRANSPORT ATP-BINDING PROTEIN MG119-RELATED"/>
    <property type="match status" value="1"/>
</dbReference>
<evidence type="ECO:0000313" key="10">
    <source>
        <dbReference type="EMBL" id="MBV7273958.1"/>
    </source>
</evidence>
<keyword evidence="5" id="KW-0547">Nucleotide-binding</keyword>
<evidence type="ECO:0000256" key="8">
    <source>
        <dbReference type="ARBA" id="ARBA00023136"/>
    </source>
</evidence>
<dbReference type="PROSITE" id="PS00211">
    <property type="entry name" value="ABC_TRANSPORTER_1"/>
    <property type="match status" value="1"/>
</dbReference>
<protein>
    <submittedName>
        <fullName evidence="10">Sugar ABC transporter ATP-binding protein</fullName>
    </submittedName>
</protein>
<accession>A0A949U005</accession>
<dbReference type="GO" id="GO:0005524">
    <property type="term" value="F:ATP binding"/>
    <property type="evidence" value="ECO:0007669"/>
    <property type="project" value="UniProtKB-KW"/>
</dbReference>
<feature type="domain" description="ABC transporter" evidence="9">
    <location>
        <begin position="2"/>
        <end position="239"/>
    </location>
</feature>
<keyword evidence="6 10" id="KW-0067">ATP-binding</keyword>
<dbReference type="PANTHER" id="PTHR43790:SF9">
    <property type="entry name" value="GALACTOFURANOSE TRANSPORTER ATP-BINDING PROTEIN YTFR"/>
    <property type="match status" value="1"/>
</dbReference>
<dbReference type="InterPro" id="IPR050107">
    <property type="entry name" value="ABC_carbohydrate_import_ATPase"/>
</dbReference>
<dbReference type="PROSITE" id="PS50893">
    <property type="entry name" value="ABC_TRANSPORTER_2"/>
    <property type="match status" value="2"/>
</dbReference>
<keyword evidence="11" id="KW-1185">Reference proteome</keyword>
<keyword evidence="4" id="KW-0677">Repeat</keyword>
<dbReference type="Proteomes" id="UP000694308">
    <property type="component" value="Unassembled WGS sequence"/>
</dbReference>
<evidence type="ECO:0000256" key="4">
    <source>
        <dbReference type="ARBA" id="ARBA00022737"/>
    </source>
</evidence>
<evidence type="ECO:0000313" key="11">
    <source>
        <dbReference type="Proteomes" id="UP000694308"/>
    </source>
</evidence>
<gene>
    <name evidence="10" type="ORF">I6U48_13705</name>
</gene>
<evidence type="ECO:0000256" key="7">
    <source>
        <dbReference type="ARBA" id="ARBA00022967"/>
    </source>
</evidence>
<evidence type="ECO:0000256" key="3">
    <source>
        <dbReference type="ARBA" id="ARBA00022475"/>
    </source>
</evidence>
<sequence>MLELKGIVKEFPGVKALDNVSLTFKEGEIHALLGENGAGKSTLIKIICGIYKADKGKMFLNGKELNFRNYRDAIDNEISIVQQEIQVIPESSIGENIMLDKLNWYSKSGKINWNAINADSKKYLEMVGLNIDPRDKIRPLSAAHKQLIQIAKALASNAKVLLLDEPTSSLTNHEASKLFEIVNKLKNEGVALIFVSHKLEEVLEICDKVSVLRDGKYIGTEDCKNLSKQQIIKMMIGRETKDIYMGKLDVDKSKKVLEVKNLYQEGTFANLNFELYKGEILGFYGLVGSGRTELAKILIGEDKKYSGEIFINGEKAKISSMADSLYKYKLGYVSENRKEEGLILSSTVKTNIGITIWRLIVNKFLKMVNLTKEKDEAQKMVNALKIKVTGVHDEVGKLSGGNQQKVSLAKWLSAGCDILIIDEPTVGVDIGAKEAIHQIIWDLAKIEGKSIILISSDMPELCKLSRRTLVFKNFCVSGTCEGINDREYSYDELSTMIGTHLA</sequence>
<dbReference type="SMART" id="SM00382">
    <property type="entry name" value="AAA"/>
    <property type="match status" value="2"/>
</dbReference>
<dbReference type="AlphaFoldDB" id="A0A949U005"/>
<dbReference type="InterPro" id="IPR003593">
    <property type="entry name" value="AAA+_ATPase"/>
</dbReference>
<dbReference type="CDD" id="cd03215">
    <property type="entry name" value="ABC_Carb_Monos_II"/>
    <property type="match status" value="1"/>
</dbReference>
<reference evidence="10" key="1">
    <citation type="submission" date="2020-12" db="EMBL/GenBank/DDBJ databases">
        <title>Clostridium thailandense sp. nov., a novel acetogenic bacterium isolated from peat land soil in Thailand.</title>
        <authorList>
            <person name="Chaikitkaew S."/>
            <person name="Birkeland N.K."/>
        </authorList>
    </citation>
    <scope>NUCLEOTIDE SEQUENCE</scope>
    <source>
        <strain evidence="10">PL3</strain>
    </source>
</reference>
<comment type="subcellular location">
    <subcellularLocation>
        <location evidence="1">Cell membrane</location>
        <topology evidence="1">Peripheral membrane protein</topology>
    </subcellularLocation>
</comment>
<organism evidence="10 11">
    <name type="scientific">Clostridium thailandense</name>
    <dbReference type="NCBI Taxonomy" id="2794346"/>
    <lineage>
        <taxon>Bacteria</taxon>
        <taxon>Bacillati</taxon>
        <taxon>Bacillota</taxon>
        <taxon>Clostridia</taxon>
        <taxon>Eubacteriales</taxon>
        <taxon>Clostridiaceae</taxon>
        <taxon>Clostridium</taxon>
    </lineage>
</organism>
<keyword evidence="7" id="KW-1278">Translocase</keyword>
<evidence type="ECO:0000256" key="5">
    <source>
        <dbReference type="ARBA" id="ARBA00022741"/>
    </source>
</evidence>
<dbReference type="FunFam" id="3.40.50.300:FF:000127">
    <property type="entry name" value="Ribose import ATP-binding protein RbsA"/>
    <property type="match status" value="1"/>
</dbReference>
<keyword evidence="8" id="KW-0472">Membrane</keyword>
<evidence type="ECO:0000259" key="9">
    <source>
        <dbReference type="PROSITE" id="PS50893"/>
    </source>
</evidence>
<dbReference type="GO" id="GO:0005886">
    <property type="term" value="C:plasma membrane"/>
    <property type="evidence" value="ECO:0007669"/>
    <property type="project" value="UniProtKB-SubCell"/>
</dbReference>
<dbReference type="RefSeq" id="WP_218321024.1">
    <property type="nucleotide sequence ID" value="NZ_JAEEGC010000061.1"/>
</dbReference>
<comment type="caution">
    <text evidence="10">The sequence shown here is derived from an EMBL/GenBank/DDBJ whole genome shotgun (WGS) entry which is preliminary data.</text>
</comment>
<dbReference type="InterPro" id="IPR003439">
    <property type="entry name" value="ABC_transporter-like_ATP-bd"/>
</dbReference>
<feature type="domain" description="ABC transporter" evidence="9">
    <location>
        <begin position="245"/>
        <end position="496"/>
    </location>
</feature>
<keyword evidence="3" id="KW-1003">Cell membrane</keyword>
<evidence type="ECO:0000256" key="6">
    <source>
        <dbReference type="ARBA" id="ARBA00022840"/>
    </source>
</evidence>
<evidence type="ECO:0000256" key="2">
    <source>
        <dbReference type="ARBA" id="ARBA00022448"/>
    </source>
</evidence>
<proteinExistence type="predicted"/>
<dbReference type="GO" id="GO:0016887">
    <property type="term" value="F:ATP hydrolysis activity"/>
    <property type="evidence" value="ECO:0007669"/>
    <property type="project" value="InterPro"/>
</dbReference>
<dbReference type="InterPro" id="IPR017871">
    <property type="entry name" value="ABC_transporter-like_CS"/>
</dbReference>
<evidence type="ECO:0000256" key="1">
    <source>
        <dbReference type="ARBA" id="ARBA00004202"/>
    </source>
</evidence>
<keyword evidence="2" id="KW-0813">Transport</keyword>